<reference evidence="8" key="1">
    <citation type="submission" date="2017-02" db="UniProtKB">
        <authorList>
            <consortium name="WormBaseParasite"/>
        </authorList>
    </citation>
    <scope>IDENTIFICATION</scope>
</reference>
<feature type="compositionally biased region" description="Polar residues" evidence="4">
    <location>
        <begin position="277"/>
        <end position="295"/>
    </location>
</feature>
<evidence type="ECO:0000313" key="6">
    <source>
        <dbReference type="EMBL" id="VDN99716.1"/>
    </source>
</evidence>
<dbReference type="Gene3D" id="3.30.40.10">
    <property type="entry name" value="Zinc/RING finger domain, C3HC4 (zinc finger)"/>
    <property type="match status" value="1"/>
</dbReference>
<evidence type="ECO:0000313" key="8">
    <source>
        <dbReference type="WBParaSite" id="HNAJ_0000385901-mRNA-1"/>
    </source>
</evidence>
<feature type="region of interest" description="Disordered" evidence="4">
    <location>
        <begin position="274"/>
        <end position="388"/>
    </location>
</feature>
<evidence type="ECO:0000256" key="1">
    <source>
        <dbReference type="ARBA" id="ARBA00022723"/>
    </source>
</evidence>
<evidence type="ECO:0000256" key="3">
    <source>
        <dbReference type="ARBA" id="ARBA00022833"/>
    </source>
</evidence>
<dbReference type="PANTHER" id="PTHR12420">
    <property type="entry name" value="PHD FINGER PROTEIN"/>
    <property type="match status" value="1"/>
</dbReference>
<keyword evidence="7" id="KW-1185">Reference proteome</keyword>
<evidence type="ECO:0000313" key="7">
    <source>
        <dbReference type="Proteomes" id="UP000278807"/>
    </source>
</evidence>
<feature type="region of interest" description="Disordered" evidence="4">
    <location>
        <begin position="147"/>
        <end position="176"/>
    </location>
</feature>
<keyword evidence="2" id="KW-0863">Zinc-finger</keyword>
<dbReference type="InterPro" id="IPR051188">
    <property type="entry name" value="PHD-type_Zinc_Finger"/>
</dbReference>
<dbReference type="GO" id="GO:0008270">
    <property type="term" value="F:zinc ion binding"/>
    <property type="evidence" value="ECO:0007669"/>
    <property type="project" value="UniProtKB-KW"/>
</dbReference>
<dbReference type="AlphaFoldDB" id="A0A0R3T9X0"/>
<dbReference type="OrthoDB" id="512616at2759"/>
<keyword evidence="3" id="KW-0862">Zinc</keyword>
<feature type="compositionally biased region" description="Low complexity" evidence="4">
    <location>
        <begin position="296"/>
        <end position="319"/>
    </location>
</feature>
<gene>
    <name evidence="6" type="ORF">HNAJ_LOCUS3857</name>
</gene>
<reference evidence="6 7" key="2">
    <citation type="submission" date="2018-11" db="EMBL/GenBank/DDBJ databases">
        <authorList>
            <consortium name="Pathogen Informatics"/>
        </authorList>
    </citation>
    <scope>NUCLEOTIDE SEQUENCE [LARGE SCALE GENOMIC DNA]</scope>
</reference>
<dbReference type="WBParaSite" id="HNAJ_0000385901-mRNA-1">
    <property type="protein sequence ID" value="HNAJ_0000385901-mRNA-1"/>
    <property type="gene ID" value="HNAJ_0000385901"/>
</dbReference>
<organism evidence="8">
    <name type="scientific">Rodentolepis nana</name>
    <name type="common">Dwarf tapeworm</name>
    <name type="synonym">Hymenolepis nana</name>
    <dbReference type="NCBI Taxonomy" id="102285"/>
    <lineage>
        <taxon>Eukaryota</taxon>
        <taxon>Metazoa</taxon>
        <taxon>Spiralia</taxon>
        <taxon>Lophotrochozoa</taxon>
        <taxon>Platyhelminthes</taxon>
        <taxon>Cestoda</taxon>
        <taxon>Eucestoda</taxon>
        <taxon>Cyclophyllidea</taxon>
        <taxon>Hymenolepididae</taxon>
        <taxon>Rodentolepis</taxon>
    </lineage>
</organism>
<evidence type="ECO:0000256" key="2">
    <source>
        <dbReference type="ARBA" id="ARBA00022771"/>
    </source>
</evidence>
<dbReference type="EMBL" id="UZAE01002413">
    <property type="protein sequence ID" value="VDN99716.1"/>
    <property type="molecule type" value="Genomic_DNA"/>
</dbReference>
<evidence type="ECO:0000256" key="4">
    <source>
        <dbReference type="SAM" id="MobiDB-lite"/>
    </source>
</evidence>
<dbReference type="GO" id="GO:0005634">
    <property type="term" value="C:nucleus"/>
    <property type="evidence" value="ECO:0007669"/>
    <property type="project" value="TreeGrafter"/>
</dbReference>
<dbReference type="Pfam" id="PF13771">
    <property type="entry name" value="zf-HC5HC2H"/>
    <property type="match status" value="1"/>
</dbReference>
<feature type="domain" description="PHD-type" evidence="5">
    <location>
        <begin position="1"/>
        <end position="95"/>
    </location>
</feature>
<sequence>MSSGYTASGLTQEINPDKKDNITNDKYFFGFGIHGIKEEIRRGKKLRCYFCDKTGACVGCVNIKCRSTYHLPCLFESKGFASFNTAFDAFCYRHRPKQALSERLITYEKEAPTCCICLFSIAPETNDVNIGNLISECNRGIESLNLSEPPSSNMPRPRRFSQWKDSNRSVPSSSLDNDENLKRLEWLRPILRGTYRMPFLKRSITISAFDSWSHGIIHGGCCPPSWMHRDCIAGYSRSAGLHHLKCPLCFDTKTFIPTVVRFGVWVPDRDASWELEPQTQEPDSSVEQASSNISAPTSTEETSVSTPEETVHPVSVVETSRVRSRRHTVTSSHSTAPSLRPHNGERRSLRHRPSFRSHTSTKKPCLTEVEEYDDENKENIEPRSFLYR</sequence>
<keyword evidence="1" id="KW-0479">Metal-binding</keyword>
<dbReference type="PANTHER" id="PTHR12420:SF42">
    <property type="entry name" value="G2_M PHASE-SPECIFIC E3 UBIQUITIN-PROTEIN LIGASE"/>
    <property type="match status" value="1"/>
</dbReference>
<protein>
    <submittedName>
        <fullName evidence="8">PHD-type domain-containing protein</fullName>
    </submittedName>
</protein>
<accession>A0A0R3T9X0</accession>
<evidence type="ECO:0000259" key="5">
    <source>
        <dbReference type="PROSITE" id="PS51805"/>
    </source>
</evidence>
<dbReference type="STRING" id="102285.A0A0R3T9X0"/>
<dbReference type="InterPro" id="IPR013083">
    <property type="entry name" value="Znf_RING/FYVE/PHD"/>
</dbReference>
<name>A0A0R3T9X0_RODNA</name>
<proteinExistence type="predicted"/>
<dbReference type="Proteomes" id="UP000278807">
    <property type="component" value="Unassembled WGS sequence"/>
</dbReference>
<feature type="compositionally biased region" description="Basic residues" evidence="4">
    <location>
        <begin position="348"/>
        <end position="361"/>
    </location>
</feature>
<dbReference type="PROSITE" id="PS51805">
    <property type="entry name" value="EPHD"/>
    <property type="match status" value="1"/>
</dbReference>
<dbReference type="InterPro" id="IPR034732">
    <property type="entry name" value="EPHD"/>
</dbReference>